<dbReference type="EMBL" id="BMVC01000004">
    <property type="protein sequence ID" value="GHC91769.1"/>
    <property type="molecule type" value="Genomic_DNA"/>
</dbReference>
<evidence type="ECO:0000313" key="1">
    <source>
        <dbReference type="EMBL" id="GHC91769.1"/>
    </source>
</evidence>
<dbReference type="AlphaFoldDB" id="A0A918WWS3"/>
<accession>A0A918WWS3</accession>
<evidence type="ECO:0000313" key="2">
    <source>
        <dbReference type="Proteomes" id="UP000638353"/>
    </source>
</evidence>
<sequence>MPDPITWSALGGWVFTEGIKFLYGQASELLTAWRARGAAAAAVEPPASGSIDVPIAPSDALDGVPAGASADAAVLDREHRTLVRLTGALSPYAQGLAEIDPNDEELALLAGELRSLIEAVYGQRFTFRGETRERTGSQVSVTQVLGEVGGSVTGAEAEVAHGARLDVDQRATEVKPDGTVTGFKGTIDH</sequence>
<comment type="caution">
    <text evidence="1">The sequence shown here is derived from an EMBL/GenBank/DDBJ whole genome shotgun (WGS) entry which is preliminary data.</text>
</comment>
<gene>
    <name evidence="1" type="ORF">GCM10010334_27130</name>
</gene>
<organism evidence="1 2">
    <name type="scientific">Streptomyces finlayi</name>
    <dbReference type="NCBI Taxonomy" id="67296"/>
    <lineage>
        <taxon>Bacteria</taxon>
        <taxon>Bacillati</taxon>
        <taxon>Actinomycetota</taxon>
        <taxon>Actinomycetes</taxon>
        <taxon>Kitasatosporales</taxon>
        <taxon>Streptomycetaceae</taxon>
        <taxon>Streptomyces</taxon>
    </lineage>
</organism>
<reference evidence="1" key="1">
    <citation type="journal article" date="2014" name="Int. J. Syst. Evol. Microbiol.">
        <title>Complete genome sequence of Corynebacterium casei LMG S-19264T (=DSM 44701T), isolated from a smear-ripened cheese.</title>
        <authorList>
            <consortium name="US DOE Joint Genome Institute (JGI-PGF)"/>
            <person name="Walter F."/>
            <person name="Albersmeier A."/>
            <person name="Kalinowski J."/>
            <person name="Ruckert C."/>
        </authorList>
    </citation>
    <scope>NUCLEOTIDE SEQUENCE</scope>
    <source>
        <strain evidence="1">JCM 4637</strain>
    </source>
</reference>
<reference evidence="1" key="2">
    <citation type="submission" date="2020-09" db="EMBL/GenBank/DDBJ databases">
        <authorList>
            <person name="Sun Q."/>
            <person name="Ohkuma M."/>
        </authorList>
    </citation>
    <scope>NUCLEOTIDE SEQUENCE</scope>
    <source>
        <strain evidence="1">JCM 4637</strain>
    </source>
</reference>
<proteinExistence type="predicted"/>
<dbReference type="Proteomes" id="UP000638353">
    <property type="component" value="Unassembled WGS sequence"/>
</dbReference>
<protein>
    <submittedName>
        <fullName evidence="1">Uncharacterized protein</fullName>
    </submittedName>
</protein>
<name>A0A918WWS3_9ACTN</name>
<dbReference type="RefSeq" id="WP_189823807.1">
    <property type="nucleotide sequence ID" value="NZ_BMVC01000004.1"/>
</dbReference>